<dbReference type="SMART" id="SM01240">
    <property type="entry name" value="IMPDH"/>
    <property type="match status" value="1"/>
</dbReference>
<dbReference type="Proteomes" id="UP000029224">
    <property type="component" value="Unassembled WGS sequence"/>
</dbReference>
<dbReference type="AlphaFoldDB" id="A0A090T838"/>
<comment type="similarity">
    <text evidence="1">Belongs to the IMPDH/GMPR family.</text>
</comment>
<dbReference type="EC" id="1.1.1.205" evidence="3"/>
<dbReference type="PANTHER" id="PTHR11911:SF111">
    <property type="entry name" value="INOSINE-5'-MONOPHOSPHATE DEHYDROGENASE"/>
    <property type="match status" value="1"/>
</dbReference>
<reference evidence="3 4" key="1">
    <citation type="submission" date="2014-09" db="EMBL/GenBank/DDBJ databases">
        <title>Vibrio maritimus JCM 19240. (C210) whole genome shotgun sequence.</title>
        <authorList>
            <person name="Sawabe T."/>
            <person name="Meirelles P."/>
            <person name="Nakanishi M."/>
            <person name="Sayaka M."/>
            <person name="Hattori M."/>
            <person name="Ohkuma M."/>
        </authorList>
    </citation>
    <scope>NUCLEOTIDE SEQUENCE [LARGE SCALE GENOMIC DNA]</scope>
    <source>
        <strain evidence="3 4">JCM 19240</strain>
    </source>
</reference>
<evidence type="ECO:0000313" key="4">
    <source>
        <dbReference type="Proteomes" id="UP000029224"/>
    </source>
</evidence>
<dbReference type="InterPro" id="IPR013785">
    <property type="entry name" value="Aldolase_TIM"/>
</dbReference>
<gene>
    <name evidence="3" type="ORF">JCM19240_1528</name>
</gene>
<accession>A0A090T838</accession>
<dbReference type="GO" id="GO:0003938">
    <property type="term" value="F:IMP dehydrogenase activity"/>
    <property type="evidence" value="ECO:0007669"/>
    <property type="project" value="UniProtKB-EC"/>
</dbReference>
<dbReference type="Pfam" id="PF00478">
    <property type="entry name" value="IMPDH"/>
    <property type="match status" value="1"/>
</dbReference>
<dbReference type="Gene3D" id="3.20.20.70">
    <property type="entry name" value="Aldolase class I"/>
    <property type="match status" value="1"/>
</dbReference>
<keyword evidence="4" id="KW-1185">Reference proteome</keyword>
<name>A0A090T838_9VIBR</name>
<protein>
    <submittedName>
        <fullName evidence="3">Inosine-5'-monophosphate dehydrogenase / CBS domain</fullName>
        <ecNumber evidence="3">1.1.1.205</ecNumber>
    </submittedName>
</protein>
<comment type="caution">
    <text evidence="3">The sequence shown here is derived from an EMBL/GenBank/DDBJ whole genome shotgun (WGS) entry which is preliminary data.</text>
</comment>
<dbReference type="GO" id="GO:0006183">
    <property type="term" value="P:GTP biosynthetic process"/>
    <property type="evidence" value="ECO:0007669"/>
    <property type="project" value="TreeGrafter"/>
</dbReference>
<evidence type="ECO:0000259" key="2">
    <source>
        <dbReference type="Pfam" id="PF00478"/>
    </source>
</evidence>
<keyword evidence="3" id="KW-0560">Oxidoreductase</keyword>
<feature type="domain" description="IMP dehydrogenase/GMP reductase" evidence="2">
    <location>
        <begin position="8"/>
        <end position="89"/>
    </location>
</feature>
<dbReference type="FunFam" id="3.20.20.70:FF:000424">
    <property type="entry name" value="Inosine-5'-monophosphate dehydrogenase 2"/>
    <property type="match status" value="1"/>
</dbReference>
<dbReference type="PANTHER" id="PTHR11911">
    <property type="entry name" value="INOSINE-5-MONOPHOSPHATE DEHYDROGENASE RELATED"/>
    <property type="match status" value="1"/>
</dbReference>
<dbReference type="InterPro" id="IPR005990">
    <property type="entry name" value="IMP_DH"/>
</dbReference>
<sequence>MLRIAKEALTFDDVLLVPAHSTVLPNTADLRTRLTKNITLNIPMISASMDTVTEARLAIALAQEGGIGFIHKNMSIEQQAEQVRLVKIFEAGVVTNPVTVSQMHLSLMWLR</sequence>
<evidence type="ECO:0000256" key="1">
    <source>
        <dbReference type="ARBA" id="ARBA00005502"/>
    </source>
</evidence>
<dbReference type="EMBL" id="BBMT01000009">
    <property type="protein sequence ID" value="GAL36086.1"/>
    <property type="molecule type" value="Genomic_DNA"/>
</dbReference>
<organism evidence="3 4">
    <name type="scientific">Vibrio maritimus</name>
    <dbReference type="NCBI Taxonomy" id="990268"/>
    <lineage>
        <taxon>Bacteria</taxon>
        <taxon>Pseudomonadati</taxon>
        <taxon>Pseudomonadota</taxon>
        <taxon>Gammaproteobacteria</taxon>
        <taxon>Vibrionales</taxon>
        <taxon>Vibrionaceae</taxon>
        <taxon>Vibrio</taxon>
    </lineage>
</organism>
<proteinExistence type="inferred from homology"/>
<dbReference type="InterPro" id="IPR001093">
    <property type="entry name" value="IMP_DH_GMPRt"/>
</dbReference>
<evidence type="ECO:0000313" key="3">
    <source>
        <dbReference type="EMBL" id="GAL36086.1"/>
    </source>
</evidence>
<dbReference type="SUPFAM" id="SSF51412">
    <property type="entry name" value="Inosine monophosphate dehydrogenase (IMPDH)"/>
    <property type="match status" value="1"/>
</dbReference>
<reference evidence="3 4" key="2">
    <citation type="submission" date="2014-09" db="EMBL/GenBank/DDBJ databases">
        <authorList>
            <consortium name="NBRP consortium"/>
            <person name="Sawabe T."/>
            <person name="Meirelles P."/>
            <person name="Nakanishi M."/>
            <person name="Sayaka M."/>
            <person name="Hattori M."/>
            <person name="Ohkuma M."/>
        </authorList>
    </citation>
    <scope>NUCLEOTIDE SEQUENCE [LARGE SCALE GENOMIC DNA]</scope>
    <source>
        <strain evidence="3 4">JCM 19240</strain>
    </source>
</reference>